<reference evidence="7" key="1">
    <citation type="submission" date="2018-10" db="EMBL/GenBank/DDBJ databases">
        <title>Transcriptome assembly of Aceria tosichella (Wheat curl mite) Type 2.</title>
        <authorList>
            <person name="Scully E.D."/>
            <person name="Geib S.M."/>
            <person name="Palmer N.A."/>
            <person name="Gupta A.K."/>
            <person name="Sarath G."/>
            <person name="Tatineni S."/>
        </authorList>
    </citation>
    <scope>NUCLEOTIDE SEQUENCE</scope>
    <source>
        <strain evidence="7">LincolnNE</strain>
    </source>
</reference>
<dbReference type="GO" id="GO:0006629">
    <property type="term" value="P:lipid metabolic process"/>
    <property type="evidence" value="ECO:0007669"/>
    <property type="project" value="InterPro"/>
</dbReference>
<evidence type="ECO:0000256" key="1">
    <source>
        <dbReference type="ARBA" id="ARBA00000110"/>
    </source>
</evidence>
<proteinExistence type="predicted"/>
<keyword evidence="2" id="KW-0479">Metal-binding</keyword>
<accession>A0A6G1SHX8</accession>
<dbReference type="SUPFAM" id="SSF51695">
    <property type="entry name" value="PLC-like phosphodiesterases"/>
    <property type="match status" value="1"/>
</dbReference>
<evidence type="ECO:0000256" key="2">
    <source>
        <dbReference type="ARBA" id="ARBA00022723"/>
    </source>
</evidence>
<dbReference type="GO" id="GO:0016829">
    <property type="term" value="F:lyase activity"/>
    <property type="evidence" value="ECO:0007669"/>
    <property type="project" value="UniProtKB-KW"/>
</dbReference>
<name>A0A6G1SHX8_9ACAR</name>
<keyword evidence="5" id="KW-0456">Lyase</keyword>
<dbReference type="GO" id="GO:0008081">
    <property type="term" value="F:phosphoric diester hydrolase activity"/>
    <property type="evidence" value="ECO:0007669"/>
    <property type="project" value="InterPro"/>
</dbReference>
<evidence type="ECO:0000256" key="3">
    <source>
        <dbReference type="ARBA" id="ARBA00022842"/>
    </source>
</evidence>
<keyword evidence="3" id="KW-0460">Magnesium</keyword>
<feature type="compositionally biased region" description="Low complexity" evidence="6">
    <location>
        <begin position="93"/>
        <end position="102"/>
    </location>
</feature>
<gene>
    <name evidence="7" type="primary">B1R2</name>
    <name evidence="7" type="ORF">g.13152</name>
</gene>
<evidence type="ECO:0000313" key="7">
    <source>
        <dbReference type="EMBL" id="MDE50085.1"/>
    </source>
</evidence>
<dbReference type="Gene3D" id="3.20.20.190">
    <property type="entry name" value="Phosphatidylinositol (PI) phosphodiesterase"/>
    <property type="match status" value="1"/>
</dbReference>
<dbReference type="InterPro" id="IPR017946">
    <property type="entry name" value="PLC-like_Pdiesterase_TIM-brl"/>
</dbReference>
<evidence type="ECO:0000256" key="5">
    <source>
        <dbReference type="ARBA" id="ARBA00023239"/>
    </source>
</evidence>
<protein>
    <submittedName>
        <fullName evidence="7">Sphingomyelin phosphodiesterase D LspiSicTox-betaIE1ii</fullName>
    </submittedName>
</protein>
<dbReference type="EMBL" id="GGYP01005314">
    <property type="protein sequence ID" value="MDE50085.1"/>
    <property type="molecule type" value="Transcribed_RNA"/>
</dbReference>
<keyword evidence="4" id="KW-1015">Disulfide bond</keyword>
<dbReference type="GO" id="GO:0046872">
    <property type="term" value="F:metal ion binding"/>
    <property type="evidence" value="ECO:0007669"/>
    <property type="project" value="UniProtKB-KW"/>
</dbReference>
<dbReference type="AlphaFoldDB" id="A0A6G1SHX8"/>
<sequence>MVESRRRDQKGHLAALDQALISKLPNTRKTTTTNRSIIPSNAKRFIFVVVVAILCYSTPTQQLEQQIGQTRNSSWPASTTTNHGNQNHNKKLSSTTTSIATTSEHRLKGNTSTPIGSRSLDHSIDNKSSSSNNNNNNNNSKKNKLPETTGRELTARIATLDDLSHRLDQTRDNVPLELDDTRVPFWNIAHMINSIEQVDLALGAGSNGIETDVSFDSHGHPTYAYHGVPCDCGRHCFHQEDLVKFVQHLAHITIPPASSRLLVVLFDLKLKDLKEPRQKETAGLHLAELLHKHLYAPYLKAASYYSIDQRGQPPLRVVVSINHASDILVAKSFISYMRNNHLDFMGNQVGFDVGMNDNLTEISQAWDELNGATFNIWQGDGLTNCVNIVRSFDRLKQAISIRNEQGHFRKVYFWTADIMYHIRTVLRLGLDAMLTNKPQRVNQVLNEPEFKSKYRLATPYDNPFEQFRIRPSSWGVAPPTVGEIVETIHNIKETSSNFIKTLPDGISAVFNRVTHRSTTG</sequence>
<feature type="compositionally biased region" description="Low complexity" evidence="6">
    <location>
        <begin position="126"/>
        <end position="140"/>
    </location>
</feature>
<organism evidence="7">
    <name type="scientific">Aceria tosichella</name>
    <name type="common">wheat curl mite</name>
    <dbReference type="NCBI Taxonomy" id="561515"/>
    <lineage>
        <taxon>Eukaryota</taxon>
        <taxon>Metazoa</taxon>
        <taxon>Ecdysozoa</taxon>
        <taxon>Arthropoda</taxon>
        <taxon>Chelicerata</taxon>
        <taxon>Arachnida</taxon>
        <taxon>Acari</taxon>
        <taxon>Acariformes</taxon>
        <taxon>Trombidiformes</taxon>
        <taxon>Prostigmata</taxon>
        <taxon>Eupodina</taxon>
        <taxon>Eriophyoidea</taxon>
        <taxon>Eriophyidae</taxon>
        <taxon>Eriophyinae</taxon>
        <taxon>Aceriini</taxon>
        <taxon>Aceria</taxon>
    </lineage>
</organism>
<dbReference type="CDD" id="cd08576">
    <property type="entry name" value="GDPD_like_SMaseD_PLD"/>
    <property type="match status" value="1"/>
</dbReference>
<feature type="region of interest" description="Disordered" evidence="6">
    <location>
        <begin position="67"/>
        <end position="149"/>
    </location>
</feature>
<feature type="compositionally biased region" description="Polar residues" evidence="6">
    <location>
        <begin position="67"/>
        <end position="87"/>
    </location>
</feature>
<evidence type="ECO:0000256" key="4">
    <source>
        <dbReference type="ARBA" id="ARBA00023157"/>
    </source>
</evidence>
<comment type="catalytic activity">
    <reaction evidence="1">
        <text>an N-(acyl)-sphingosylphosphoethanolamine = an N-(acyl)-sphingosyl-1,3-cyclic phosphate + ethanolamine</text>
        <dbReference type="Rhea" id="RHEA:60648"/>
        <dbReference type="ChEBI" id="CHEBI:57603"/>
        <dbReference type="ChEBI" id="CHEBI:143891"/>
        <dbReference type="ChEBI" id="CHEBI:143892"/>
    </reaction>
</comment>
<evidence type="ECO:0000256" key="6">
    <source>
        <dbReference type="SAM" id="MobiDB-lite"/>
    </source>
</evidence>